<keyword evidence="4" id="KW-1185">Reference proteome</keyword>
<evidence type="ECO:0000259" key="2">
    <source>
        <dbReference type="PROSITE" id="PS50975"/>
    </source>
</evidence>
<keyword evidence="1" id="KW-0547">Nucleotide-binding</keyword>
<dbReference type="AlphaFoldDB" id="A0A5R9GD15"/>
<feature type="domain" description="ATP-grasp" evidence="2">
    <location>
        <begin position="133"/>
        <end position="368"/>
    </location>
</feature>
<dbReference type="Pfam" id="PF14398">
    <property type="entry name" value="ATPgrasp_YheCD"/>
    <property type="match status" value="1"/>
</dbReference>
<dbReference type="GO" id="GO:0046872">
    <property type="term" value="F:metal ion binding"/>
    <property type="evidence" value="ECO:0007669"/>
    <property type="project" value="InterPro"/>
</dbReference>
<proteinExistence type="predicted"/>
<dbReference type="SUPFAM" id="SSF56059">
    <property type="entry name" value="Glutathione synthetase ATP-binding domain-like"/>
    <property type="match status" value="1"/>
</dbReference>
<dbReference type="InterPro" id="IPR026838">
    <property type="entry name" value="YheC/D"/>
</dbReference>
<gene>
    <name evidence="3" type="ORF">FE782_16885</name>
</gene>
<organism evidence="3 4">
    <name type="scientific">Paenibacillus antri</name>
    <dbReference type="NCBI Taxonomy" id="2582848"/>
    <lineage>
        <taxon>Bacteria</taxon>
        <taxon>Bacillati</taxon>
        <taxon>Bacillota</taxon>
        <taxon>Bacilli</taxon>
        <taxon>Bacillales</taxon>
        <taxon>Paenibacillaceae</taxon>
        <taxon>Paenibacillus</taxon>
    </lineage>
</organism>
<dbReference type="InterPro" id="IPR011761">
    <property type="entry name" value="ATP-grasp"/>
</dbReference>
<dbReference type="RefSeq" id="WP_138195416.1">
    <property type="nucleotide sequence ID" value="NZ_VCIW01000011.1"/>
</dbReference>
<protein>
    <submittedName>
        <fullName evidence="3">YheC/YheD family protein</fullName>
    </submittedName>
</protein>
<name>A0A5R9GD15_9BACL</name>
<accession>A0A5R9GD15</accession>
<evidence type="ECO:0000313" key="4">
    <source>
        <dbReference type="Proteomes" id="UP000309676"/>
    </source>
</evidence>
<dbReference type="PROSITE" id="PS50975">
    <property type="entry name" value="ATP_GRASP"/>
    <property type="match status" value="1"/>
</dbReference>
<keyword evidence="1" id="KW-0067">ATP-binding</keyword>
<dbReference type="OrthoDB" id="7869153at2"/>
<dbReference type="Proteomes" id="UP000309676">
    <property type="component" value="Unassembled WGS sequence"/>
</dbReference>
<sequence length="380" mass="41425">MNDRDAIAPEPAYLGILVCPKAGPLPFGSRAFYRRLATAGRSLGLAVYVFALEWVDWRRRLVRGYAFDDAGARWTPGAFPLPRLVYDRAFPRTKEQLMRLRAGVARLAAQPGVSVLGRGLGGKLDVYRLLRAEPKLEGLLPSTEPYAGPASLARWLRERGDVVVKPQGGTHGKGVFRLRKTTLGAYEARGRTASNGSLALRFASLDSLLRWADARLIDGRPFLLQPYLELTTREGAPFDVRALVQKNGEGRWTFTGAAARIGAIGGLTSNLHGGGTSRPAADVLRERFGAAKAERALRRIERAASAIPPVLERSHGPLLELGIDFGVDAGGRVWVLEVNSKPGRTSFTRLDDDHVGIAAVTSPIRYARYVLDRQLGGQNK</sequence>
<dbReference type="EMBL" id="VCIW01000011">
    <property type="protein sequence ID" value="TLS51064.1"/>
    <property type="molecule type" value="Genomic_DNA"/>
</dbReference>
<dbReference type="Gene3D" id="3.30.470.20">
    <property type="entry name" value="ATP-grasp fold, B domain"/>
    <property type="match status" value="1"/>
</dbReference>
<comment type="caution">
    <text evidence="3">The sequence shown here is derived from an EMBL/GenBank/DDBJ whole genome shotgun (WGS) entry which is preliminary data.</text>
</comment>
<evidence type="ECO:0000313" key="3">
    <source>
        <dbReference type="EMBL" id="TLS51064.1"/>
    </source>
</evidence>
<reference evidence="3 4" key="1">
    <citation type="submission" date="2019-05" db="EMBL/GenBank/DDBJ databases">
        <authorList>
            <person name="Narsing Rao M.P."/>
            <person name="Li W.J."/>
        </authorList>
    </citation>
    <scope>NUCLEOTIDE SEQUENCE [LARGE SCALE GENOMIC DNA]</scope>
    <source>
        <strain evidence="3 4">SYSU_K30003</strain>
    </source>
</reference>
<evidence type="ECO:0000256" key="1">
    <source>
        <dbReference type="PROSITE-ProRule" id="PRU00409"/>
    </source>
</evidence>
<dbReference type="GO" id="GO:0005524">
    <property type="term" value="F:ATP binding"/>
    <property type="evidence" value="ECO:0007669"/>
    <property type="project" value="UniProtKB-UniRule"/>
</dbReference>